<evidence type="ECO:0000256" key="3">
    <source>
        <dbReference type="ARBA" id="ARBA00004906"/>
    </source>
</evidence>
<comment type="pathway">
    <text evidence="3">Protein modification; protein ubiquitination.</text>
</comment>
<feature type="compositionally biased region" description="Low complexity" evidence="10">
    <location>
        <begin position="387"/>
        <end position="402"/>
    </location>
</feature>
<dbReference type="InterPro" id="IPR011989">
    <property type="entry name" value="ARM-like"/>
</dbReference>
<evidence type="ECO:0000256" key="4">
    <source>
        <dbReference type="ARBA" id="ARBA00012483"/>
    </source>
</evidence>
<dbReference type="InterPro" id="IPR045210">
    <property type="entry name" value="RING-Ubox_PUB"/>
</dbReference>
<proteinExistence type="predicted"/>
<evidence type="ECO:0000256" key="5">
    <source>
        <dbReference type="ARBA" id="ARBA00022679"/>
    </source>
</evidence>
<name>A0A151UA52_CAJCA</name>
<evidence type="ECO:0000259" key="11">
    <source>
        <dbReference type="PROSITE" id="PS51698"/>
    </source>
</evidence>
<dbReference type="SUPFAM" id="SSF48371">
    <property type="entry name" value="ARM repeat"/>
    <property type="match status" value="1"/>
</dbReference>
<dbReference type="Gene3D" id="1.25.10.10">
    <property type="entry name" value="Leucine-rich Repeat Variant"/>
    <property type="match status" value="1"/>
</dbReference>
<feature type="region of interest" description="Disordered" evidence="10">
    <location>
        <begin position="433"/>
        <end position="463"/>
    </location>
</feature>
<dbReference type="Proteomes" id="UP000075243">
    <property type="component" value="Chromosome 1"/>
</dbReference>
<dbReference type="Pfam" id="PF04564">
    <property type="entry name" value="U-box"/>
    <property type="match status" value="1"/>
</dbReference>
<dbReference type="GO" id="GO:0016567">
    <property type="term" value="P:protein ubiquitination"/>
    <property type="evidence" value="ECO:0007669"/>
    <property type="project" value="UniProtKB-UniPathway"/>
</dbReference>
<dbReference type="InterPro" id="IPR013083">
    <property type="entry name" value="Znf_RING/FYVE/PHD"/>
</dbReference>
<dbReference type="PANTHER" id="PTHR23315:SF7">
    <property type="entry name" value="U-BOX DOMAIN-CONTAINING PROTEIN 4"/>
    <property type="match status" value="1"/>
</dbReference>
<feature type="repeat" description="ARM" evidence="8">
    <location>
        <begin position="640"/>
        <end position="681"/>
    </location>
</feature>
<dbReference type="InterPro" id="IPR057314">
    <property type="entry name" value="PUB2-4-like_N"/>
</dbReference>
<dbReference type="OMA" id="FIWQIES"/>
<dbReference type="InterPro" id="IPR016024">
    <property type="entry name" value="ARM-type_fold"/>
</dbReference>
<dbReference type="Gene3D" id="3.30.40.10">
    <property type="entry name" value="Zinc/RING finger domain, C3HC4 (zinc finger)"/>
    <property type="match status" value="1"/>
</dbReference>
<reference evidence="12 13" key="1">
    <citation type="journal article" date="2012" name="Nat. Biotechnol.">
        <title>Draft genome sequence of pigeonpea (Cajanus cajan), an orphan legume crop of resource-poor farmers.</title>
        <authorList>
            <person name="Varshney R.K."/>
            <person name="Chen W."/>
            <person name="Li Y."/>
            <person name="Bharti A.K."/>
            <person name="Saxena R.K."/>
            <person name="Schlueter J.A."/>
            <person name="Donoghue M.T."/>
            <person name="Azam S."/>
            <person name="Fan G."/>
            <person name="Whaley A.M."/>
            <person name="Farmer A.D."/>
            <person name="Sheridan J."/>
            <person name="Iwata A."/>
            <person name="Tuteja R."/>
            <person name="Penmetsa R.V."/>
            <person name="Wu W."/>
            <person name="Upadhyaya H.D."/>
            <person name="Yang S.P."/>
            <person name="Shah T."/>
            <person name="Saxena K.B."/>
            <person name="Michael T."/>
            <person name="McCombie W.R."/>
            <person name="Yang B."/>
            <person name="Zhang G."/>
            <person name="Yang H."/>
            <person name="Wang J."/>
            <person name="Spillane C."/>
            <person name="Cook D.R."/>
            <person name="May G.D."/>
            <person name="Xu X."/>
            <person name="Jackson S.A."/>
        </authorList>
    </citation>
    <scope>NUCLEOTIDE SEQUENCE [LARGE SCALE GENOMIC DNA]</scope>
    <source>
        <strain evidence="13">cv. Asha</strain>
    </source>
</reference>
<evidence type="ECO:0000256" key="8">
    <source>
        <dbReference type="PROSITE-ProRule" id="PRU00259"/>
    </source>
</evidence>
<dbReference type="UniPathway" id="UPA00143"/>
<dbReference type="PROSITE" id="PS50176">
    <property type="entry name" value="ARM_REPEAT"/>
    <property type="match status" value="3"/>
</dbReference>
<feature type="compositionally biased region" description="Polar residues" evidence="10">
    <location>
        <begin position="433"/>
        <end position="448"/>
    </location>
</feature>
<feature type="repeat" description="ARM" evidence="8">
    <location>
        <begin position="517"/>
        <end position="559"/>
    </location>
</feature>
<dbReference type="PROSITE" id="PS51698">
    <property type="entry name" value="U_BOX"/>
    <property type="match status" value="1"/>
</dbReference>
<protein>
    <recommendedName>
        <fullName evidence="4">RING-type E3 ubiquitin transferase</fullName>
        <ecNumber evidence="4">2.3.2.27</ecNumber>
    </recommendedName>
</protein>
<keyword evidence="13" id="KW-1185">Reference proteome</keyword>
<keyword evidence="7" id="KW-0833">Ubl conjugation pathway</keyword>
<comment type="catalytic activity">
    <reaction evidence="1">
        <text>S-ubiquitinyl-[E2 ubiquitin-conjugating enzyme]-L-cysteine + [acceptor protein]-L-lysine = [E2 ubiquitin-conjugating enzyme]-L-cysteine + N(6)-ubiquitinyl-[acceptor protein]-L-lysine.</text>
        <dbReference type="EC" id="2.3.2.27"/>
    </reaction>
</comment>
<dbReference type="InterPro" id="IPR058678">
    <property type="entry name" value="ARM_PUB"/>
</dbReference>
<dbReference type="FunFam" id="3.30.40.10:FF:000218">
    <property type="entry name" value="RING-type E3 ubiquitin transferase"/>
    <property type="match status" value="1"/>
</dbReference>
<dbReference type="AlphaFoldDB" id="A0A151UA52"/>
<evidence type="ECO:0000313" key="12">
    <source>
        <dbReference type="EMBL" id="KYP76162.1"/>
    </source>
</evidence>
<dbReference type="Pfam" id="PF25598">
    <property type="entry name" value="ARM_PUB"/>
    <property type="match status" value="1"/>
</dbReference>
<dbReference type="Pfam" id="PF25240">
    <property type="entry name" value="PUB2_N"/>
    <property type="match status" value="1"/>
</dbReference>
<evidence type="ECO:0000256" key="2">
    <source>
        <dbReference type="ARBA" id="ARBA00003861"/>
    </source>
</evidence>
<evidence type="ECO:0000256" key="9">
    <source>
        <dbReference type="SAM" id="Coils"/>
    </source>
</evidence>
<dbReference type="CDD" id="cd16664">
    <property type="entry name" value="RING-Ubox_PUB"/>
    <property type="match status" value="1"/>
</dbReference>
<dbReference type="SUPFAM" id="SSF57850">
    <property type="entry name" value="RING/U-box"/>
    <property type="match status" value="1"/>
</dbReference>
<dbReference type="EC" id="2.3.2.27" evidence="4"/>
<gene>
    <name evidence="12" type="ORF">KK1_020389</name>
</gene>
<dbReference type="InterPro" id="IPR000225">
    <property type="entry name" value="Armadillo"/>
</dbReference>
<dbReference type="Gramene" id="C.cajan_19807.t">
    <property type="protein sequence ID" value="C.cajan_19807.t"/>
    <property type="gene ID" value="C.cajan_19807"/>
</dbReference>
<feature type="compositionally biased region" description="Low complexity" evidence="10">
    <location>
        <begin position="364"/>
        <end position="378"/>
    </location>
</feature>
<organism evidence="12 13">
    <name type="scientific">Cajanus cajan</name>
    <name type="common">Pigeon pea</name>
    <name type="synonym">Cajanus indicus</name>
    <dbReference type="NCBI Taxonomy" id="3821"/>
    <lineage>
        <taxon>Eukaryota</taxon>
        <taxon>Viridiplantae</taxon>
        <taxon>Streptophyta</taxon>
        <taxon>Embryophyta</taxon>
        <taxon>Tracheophyta</taxon>
        <taxon>Spermatophyta</taxon>
        <taxon>Magnoliopsida</taxon>
        <taxon>eudicotyledons</taxon>
        <taxon>Gunneridae</taxon>
        <taxon>Pentapetalae</taxon>
        <taxon>rosids</taxon>
        <taxon>fabids</taxon>
        <taxon>Fabales</taxon>
        <taxon>Fabaceae</taxon>
        <taxon>Papilionoideae</taxon>
        <taxon>50 kb inversion clade</taxon>
        <taxon>NPAAA clade</taxon>
        <taxon>indigoferoid/millettioid clade</taxon>
        <taxon>Phaseoleae</taxon>
        <taxon>Cajanus</taxon>
    </lineage>
</organism>
<dbReference type="SMART" id="SM00185">
    <property type="entry name" value="ARM"/>
    <property type="match status" value="5"/>
</dbReference>
<evidence type="ECO:0000256" key="7">
    <source>
        <dbReference type="ARBA" id="ARBA00022786"/>
    </source>
</evidence>
<feature type="repeat" description="ARM" evidence="8">
    <location>
        <begin position="599"/>
        <end position="641"/>
    </location>
</feature>
<dbReference type="GO" id="GO:0061630">
    <property type="term" value="F:ubiquitin protein ligase activity"/>
    <property type="evidence" value="ECO:0007669"/>
    <property type="project" value="UniProtKB-EC"/>
</dbReference>
<dbReference type="FunFam" id="1.25.10.10:FF:000082">
    <property type="entry name" value="RING-type E3 ubiquitin transferase"/>
    <property type="match status" value="1"/>
</dbReference>
<feature type="region of interest" description="Disordered" evidence="10">
    <location>
        <begin position="356"/>
        <end position="418"/>
    </location>
</feature>
<feature type="domain" description="U-box" evidence="11">
    <location>
        <begin position="268"/>
        <end position="342"/>
    </location>
</feature>
<dbReference type="PANTHER" id="PTHR23315">
    <property type="entry name" value="U BOX DOMAIN-CONTAINING"/>
    <property type="match status" value="1"/>
</dbReference>
<dbReference type="InterPro" id="IPR003613">
    <property type="entry name" value="Ubox_domain"/>
</dbReference>
<feature type="compositionally biased region" description="Low complexity" evidence="10">
    <location>
        <begin position="449"/>
        <end position="461"/>
    </location>
</feature>
<evidence type="ECO:0000256" key="6">
    <source>
        <dbReference type="ARBA" id="ARBA00022737"/>
    </source>
</evidence>
<keyword evidence="5" id="KW-0808">Transferase</keyword>
<evidence type="ECO:0000256" key="10">
    <source>
        <dbReference type="SAM" id="MobiDB-lite"/>
    </source>
</evidence>
<evidence type="ECO:0000313" key="13">
    <source>
        <dbReference type="Proteomes" id="UP000075243"/>
    </source>
</evidence>
<accession>A0A151UA52</accession>
<comment type="function">
    <text evidence="2">Functions as an E3 ubiquitin ligase.</text>
</comment>
<keyword evidence="6" id="KW-0677">Repeat</keyword>
<dbReference type="SMART" id="SM00504">
    <property type="entry name" value="Ubox"/>
    <property type="match status" value="1"/>
</dbReference>
<keyword evidence="9" id="KW-0175">Coiled coil</keyword>
<sequence>MSIELQIGSYFPPFLLLLLSSSSSSSLLFNAGVMEISLLKMIVNGISSFLQLSFSGNMSTEPVSKYYQKAEEILKLLKPIIDAIVNSELASDEVLNKIVEEIGRAVNELKEHVENWHLLSSKVYFVMQVEPLILRIHTLGLNLFQQLKASQHCLPDELSSEHLQNCSQKLKLLGHEETTSIVKEDITEQLENVGPNLEVLAKIADSLGLRTNQEVLIEAVALERLKENAEQSEKNAEAEYIDKMITVVTRMHDHLVMLKQAQSSSPVPIPADFCCPLSLELMTDPVIVASGQTYERAYIKNWIDLGLTVCPKTRQTLAHTNLIPNYTVKALIANWCESNNVQLVDPTKSTNLNQASVLHGSNQPSSPESARSRSFSFPGLDDRSASSDESCVDSVSQSSMSPSRRESPSAFSSEQSQTHIRAVSDSCALSTANFPQETQGDHNNAPQMSSSPGHSRSASASVELNTGADLSGIETQVRNLVESLRSSDVDTQREATAELRLLAKHNMDNRIAIANCGAINLLVDLLRSTDATIQENAVTALLNLSINDNNKTAIANAGAIEPLIHVLETGSPEAKENSAATLFSLSVIEENKIFIGRSGAIGPLVDLLGNGTPRGKKDAATALFNLSIFHENKGRIVQAGAVRHLVELMDPAAGMVDKAVAVLANLATIPEGRSAIGQEGGIPVLVEVVELGSARGKENAAAALLHLCLHSSRFLSMVLQHGAVPPLVALSQSGTPRAKEKAQALLNQFRSQRHGNAGRG</sequence>
<dbReference type="EMBL" id="CM003603">
    <property type="protein sequence ID" value="KYP76162.1"/>
    <property type="molecule type" value="Genomic_DNA"/>
</dbReference>
<feature type="coiled-coil region" evidence="9">
    <location>
        <begin position="212"/>
        <end position="242"/>
    </location>
</feature>
<evidence type="ECO:0000256" key="1">
    <source>
        <dbReference type="ARBA" id="ARBA00000900"/>
    </source>
</evidence>